<comment type="caution">
    <text evidence="2">The sequence shown here is derived from an EMBL/GenBank/DDBJ whole genome shotgun (WGS) entry which is preliminary data.</text>
</comment>
<feature type="region of interest" description="Disordered" evidence="1">
    <location>
        <begin position="1"/>
        <end position="20"/>
    </location>
</feature>
<sequence length="676" mass="72887">MTEPKKPKPDPQNWQDADLPILTDVDDDAVVEGVEIPEFDFSDELDRMANTLGAPKETPLEFPPELLLDDVVGEKAAPGEGPIDFDQLPSLDLDGEVAPDGSEFVFELEPVAGGEHGVSELDATVARAEFDGADIAEAAGMSEQHAEPLSESDTLIPELTLDDVLPGPSSADTLSQDAPPPELASQLSAIPELMLDDVLDDTVVRELVSDAPLEPMAEVPLEEPVAVEAAPMLDDLPVLEDEQPEPMVEVPPEEPVAVEAAPMLDDLPVLEDVQFEPMAEVPPEEPVAVEAAPMLDDLPVLEDEQPEPMVEVPPEEPVAVEAAPMLDDLPVLEDVQPEAMAEVPPEEPVAVEATPMLDDLPVLEDVQFEPMAEVPPEEPVAVEATPMLDDLPVLEDVQPEAMAEVPPEEPVAVEAAPMLDDLPVLEDVQPEAMAEVPPEEPVVVESTPMLDDLPVLEDVPAEPTPEPVSLEESSVAEMPTGGEPFRSISLDSLPRGVLGGGRALAEAEAEENDPSVQDLIRAAERTLAQERLKQASEQAMPFPASDVTDPVVAPTTQAAEPVSGASMRPVEIINVAGLASSPAPQTFNLPPVRKSYVTLVDEAMLIDSLYDKILPRMKVELSLWLQDALDHQSKQMLSGVMHQLKEDYEMLFSETLRESLRQAIAEMGREDRGERY</sequence>
<proteinExistence type="predicted"/>
<evidence type="ECO:0000313" key="2">
    <source>
        <dbReference type="EMBL" id="TDR71622.1"/>
    </source>
</evidence>
<organism evidence="2 3">
    <name type="scientific">Paludibacterium purpuratum</name>
    <dbReference type="NCBI Taxonomy" id="1144873"/>
    <lineage>
        <taxon>Bacteria</taxon>
        <taxon>Pseudomonadati</taxon>
        <taxon>Pseudomonadota</taxon>
        <taxon>Betaproteobacteria</taxon>
        <taxon>Neisseriales</taxon>
        <taxon>Chromobacteriaceae</taxon>
        <taxon>Paludibacterium</taxon>
    </lineage>
</organism>
<protein>
    <submittedName>
        <fullName evidence="2">Uncharacterized protein</fullName>
    </submittedName>
</protein>
<feature type="region of interest" description="Disordered" evidence="1">
    <location>
        <begin position="459"/>
        <end position="489"/>
    </location>
</feature>
<accession>A0A4V3DU99</accession>
<dbReference type="RefSeq" id="WP_133683801.1">
    <property type="nucleotide sequence ID" value="NZ_SNZP01000018.1"/>
</dbReference>
<feature type="region of interest" description="Disordered" evidence="1">
    <location>
        <begin position="162"/>
        <end position="182"/>
    </location>
</feature>
<dbReference type="OrthoDB" id="8614127at2"/>
<name>A0A4V3DU99_9NEIS</name>
<dbReference type="AlphaFoldDB" id="A0A4V3DU99"/>
<dbReference type="EMBL" id="SNZP01000018">
    <property type="protein sequence ID" value="TDR71622.1"/>
    <property type="molecule type" value="Genomic_DNA"/>
</dbReference>
<evidence type="ECO:0000256" key="1">
    <source>
        <dbReference type="SAM" id="MobiDB-lite"/>
    </source>
</evidence>
<evidence type="ECO:0000313" key="3">
    <source>
        <dbReference type="Proteomes" id="UP000295611"/>
    </source>
</evidence>
<dbReference type="Proteomes" id="UP000295611">
    <property type="component" value="Unassembled WGS sequence"/>
</dbReference>
<keyword evidence="3" id="KW-1185">Reference proteome</keyword>
<gene>
    <name evidence="2" type="ORF">DFP86_11833</name>
</gene>
<reference evidence="2 3" key="1">
    <citation type="submission" date="2019-03" db="EMBL/GenBank/DDBJ databases">
        <title>Genomic Encyclopedia of Type Strains, Phase III (KMG-III): the genomes of soil and plant-associated and newly described type strains.</title>
        <authorList>
            <person name="Whitman W."/>
        </authorList>
    </citation>
    <scope>NUCLEOTIDE SEQUENCE [LARGE SCALE GENOMIC DNA]</scope>
    <source>
        <strain evidence="2 3">CECT 8976</strain>
    </source>
</reference>